<dbReference type="Proteomes" id="UP001305779">
    <property type="component" value="Unassembled WGS sequence"/>
</dbReference>
<feature type="transmembrane region" description="Helical" evidence="6">
    <location>
        <begin position="94"/>
        <end position="122"/>
    </location>
</feature>
<dbReference type="Gene3D" id="3.40.50.720">
    <property type="entry name" value="NAD(P)-binding Rossmann-like Domain"/>
    <property type="match status" value="1"/>
</dbReference>
<evidence type="ECO:0000256" key="1">
    <source>
        <dbReference type="ARBA" id="ARBA00004141"/>
    </source>
</evidence>
<feature type="domain" description="Ketoreductase" evidence="7">
    <location>
        <begin position="320"/>
        <end position="509"/>
    </location>
</feature>
<keyword evidence="5 6" id="KW-0472">Membrane</keyword>
<dbReference type="SMART" id="SM00822">
    <property type="entry name" value="PKS_KR"/>
    <property type="match status" value="1"/>
</dbReference>
<evidence type="ECO:0000256" key="3">
    <source>
        <dbReference type="ARBA" id="ARBA00022857"/>
    </source>
</evidence>
<feature type="transmembrane region" description="Helical" evidence="6">
    <location>
        <begin position="172"/>
        <end position="194"/>
    </location>
</feature>
<dbReference type="InterPro" id="IPR057326">
    <property type="entry name" value="KR_dom"/>
</dbReference>
<accession>A0ABR0EN25</accession>
<comment type="subcellular location">
    <subcellularLocation>
        <location evidence="1">Membrane</location>
        <topology evidence="1">Multi-pass membrane protein</topology>
    </subcellularLocation>
</comment>
<name>A0ABR0EN25_ZASCE</name>
<dbReference type="PROSITE" id="PS00061">
    <property type="entry name" value="ADH_SHORT"/>
    <property type="match status" value="1"/>
</dbReference>
<dbReference type="InterPro" id="IPR036291">
    <property type="entry name" value="NAD(P)-bd_dom_sf"/>
</dbReference>
<feature type="transmembrane region" description="Helical" evidence="6">
    <location>
        <begin position="134"/>
        <end position="160"/>
    </location>
</feature>
<protein>
    <recommendedName>
        <fullName evidence="7">Ketoreductase domain-containing protein</fullName>
    </recommendedName>
</protein>
<evidence type="ECO:0000256" key="5">
    <source>
        <dbReference type="ARBA" id="ARBA00023136"/>
    </source>
</evidence>
<dbReference type="InterPro" id="IPR020904">
    <property type="entry name" value="Sc_DH/Rdtase_CS"/>
</dbReference>
<dbReference type="PRINTS" id="PR00081">
    <property type="entry name" value="GDHRDH"/>
</dbReference>
<feature type="transmembrane region" description="Helical" evidence="6">
    <location>
        <begin position="267"/>
        <end position="286"/>
    </location>
</feature>
<feature type="transmembrane region" description="Helical" evidence="6">
    <location>
        <begin position="227"/>
        <end position="247"/>
    </location>
</feature>
<dbReference type="SUPFAM" id="SSF51735">
    <property type="entry name" value="NAD(P)-binding Rossmann-fold domains"/>
    <property type="match status" value="1"/>
</dbReference>
<keyword evidence="2 6" id="KW-0812">Transmembrane</keyword>
<evidence type="ECO:0000256" key="4">
    <source>
        <dbReference type="ARBA" id="ARBA00022989"/>
    </source>
</evidence>
<evidence type="ECO:0000313" key="9">
    <source>
        <dbReference type="Proteomes" id="UP001305779"/>
    </source>
</evidence>
<proteinExistence type="predicted"/>
<gene>
    <name evidence="8" type="ORF">PRZ48_006424</name>
</gene>
<dbReference type="Pfam" id="PF04479">
    <property type="entry name" value="RTA1"/>
    <property type="match status" value="1"/>
</dbReference>
<evidence type="ECO:0000259" key="7">
    <source>
        <dbReference type="SMART" id="SM00822"/>
    </source>
</evidence>
<reference evidence="8 9" key="1">
    <citation type="journal article" date="2023" name="G3 (Bethesda)">
        <title>A chromosome-level genome assembly of Zasmidium syzygii isolated from banana leaves.</title>
        <authorList>
            <person name="van Westerhoven A.C."/>
            <person name="Mehrabi R."/>
            <person name="Talebi R."/>
            <person name="Steentjes M.B.F."/>
            <person name="Corcolon B."/>
            <person name="Chong P.A."/>
            <person name="Kema G.H.J."/>
            <person name="Seidl M.F."/>
        </authorList>
    </citation>
    <scope>NUCLEOTIDE SEQUENCE [LARGE SCALE GENOMIC DNA]</scope>
    <source>
        <strain evidence="8 9">P124</strain>
    </source>
</reference>
<dbReference type="EMBL" id="JAXOVC010000004">
    <property type="protein sequence ID" value="KAK4502997.1"/>
    <property type="molecule type" value="Genomic_DNA"/>
</dbReference>
<feature type="transmembrane region" description="Helical" evidence="6">
    <location>
        <begin position="32"/>
        <end position="54"/>
    </location>
</feature>
<keyword evidence="3" id="KW-0521">NADP</keyword>
<organism evidence="8 9">
    <name type="scientific">Zasmidium cellare</name>
    <name type="common">Wine cellar mold</name>
    <name type="synonym">Racodium cellare</name>
    <dbReference type="NCBI Taxonomy" id="395010"/>
    <lineage>
        <taxon>Eukaryota</taxon>
        <taxon>Fungi</taxon>
        <taxon>Dikarya</taxon>
        <taxon>Ascomycota</taxon>
        <taxon>Pezizomycotina</taxon>
        <taxon>Dothideomycetes</taxon>
        <taxon>Dothideomycetidae</taxon>
        <taxon>Mycosphaerellales</taxon>
        <taxon>Mycosphaerellaceae</taxon>
        <taxon>Zasmidium</taxon>
    </lineage>
</organism>
<dbReference type="PANTHER" id="PTHR31465">
    <property type="entry name" value="PROTEIN RTA1-RELATED"/>
    <property type="match status" value="1"/>
</dbReference>
<sequence length="594" mass="64840">MPLGYADPATLTNCTTSTCSVYTSFYNYRIDLAANIAFLVCFSVLLLVYLAIWIWKRRCHFFGLAMTTGLVIEILGYATRIWSYYDQWDENAYLIQLVCITLAPAVFSAGIYLCLAWIVIIYGSENSRIKPITYTIIFVPCDAFSLLLQLIGGVIAAIGLDELSLDLINKGTYILTAGLAWQVFTLFCFLLLCADFGLRIRRGRQHIGDGPTLSQDPRAVAVRSSRIFTGFQIAMGLASVLVFWRCVYRLVELNDGFSGPVTYNQGLFTGFEGVLIVVAVAALAIMHPAICMGEAITKEVHRSEYPAISPDNPTNSAEGRIVLITGGGAGIGLATAEAFLRAHAKAIVLVGRRENVLQEATESLKKKHNDAKILTFAADVMDAVALDNAFASTAKQVGPVDIVVANAGYMPQPAALADIDLETWWKGFEVNIYGTAVLFRSWLPHRSKGDGKQKPAFISVNTSVAHFMVLPTFSGYAASKSGLATMLTSVQAENPDLHIVSFHPGIVETDMSREAVKGSGTPLDSATLPAAFAVWLSSPAAEWLAGKFVWAQWDVDELVQRKEEILKDGDLRIGLLGWPKYTEAKIETESGLWA</sequence>
<dbReference type="PANTHER" id="PTHR31465:SF7">
    <property type="entry name" value="SPHINGOID LONG-CHAIN BASE TRANSPORTER RSB1"/>
    <property type="match status" value="1"/>
</dbReference>
<feature type="transmembrane region" description="Helical" evidence="6">
    <location>
        <begin position="61"/>
        <end position="82"/>
    </location>
</feature>
<dbReference type="InterPro" id="IPR007568">
    <property type="entry name" value="RTA1"/>
</dbReference>
<keyword evidence="9" id="KW-1185">Reference proteome</keyword>
<evidence type="ECO:0000313" key="8">
    <source>
        <dbReference type="EMBL" id="KAK4502997.1"/>
    </source>
</evidence>
<comment type="caution">
    <text evidence="8">The sequence shown here is derived from an EMBL/GenBank/DDBJ whole genome shotgun (WGS) entry which is preliminary data.</text>
</comment>
<keyword evidence="4 6" id="KW-1133">Transmembrane helix</keyword>
<dbReference type="Pfam" id="PF00106">
    <property type="entry name" value="adh_short"/>
    <property type="match status" value="1"/>
</dbReference>
<dbReference type="CDD" id="cd05233">
    <property type="entry name" value="SDR_c"/>
    <property type="match status" value="1"/>
</dbReference>
<evidence type="ECO:0000256" key="2">
    <source>
        <dbReference type="ARBA" id="ARBA00022692"/>
    </source>
</evidence>
<evidence type="ECO:0000256" key="6">
    <source>
        <dbReference type="SAM" id="Phobius"/>
    </source>
</evidence>
<dbReference type="InterPro" id="IPR002347">
    <property type="entry name" value="SDR_fam"/>
</dbReference>